<feature type="domain" description="RsbT co-antagonist protein RsbRD N-terminal" evidence="2">
    <location>
        <begin position="22"/>
        <end position="159"/>
    </location>
</feature>
<dbReference type="InterPro" id="IPR025736">
    <property type="entry name" value="PucR_C-HTH_dom"/>
</dbReference>
<accession>A0A7W0CJM3</accession>
<name>A0A7W0CJM3_9ACTN</name>
<protein>
    <recommendedName>
        <fullName evidence="5">PucR family transcriptional regulator</fullName>
    </recommendedName>
</protein>
<dbReference type="Proteomes" id="UP000530928">
    <property type="component" value="Unassembled WGS sequence"/>
</dbReference>
<dbReference type="AlphaFoldDB" id="A0A7W0CJM3"/>
<evidence type="ECO:0000259" key="1">
    <source>
        <dbReference type="Pfam" id="PF13556"/>
    </source>
</evidence>
<comment type="caution">
    <text evidence="3">The sequence shown here is derived from an EMBL/GenBank/DDBJ whole genome shotgun (WGS) entry which is preliminary data.</text>
</comment>
<dbReference type="InterPro" id="IPR025751">
    <property type="entry name" value="RsbRD_N_dom"/>
</dbReference>
<keyword evidence="4" id="KW-1185">Reference proteome</keyword>
<dbReference type="Pfam" id="PF13556">
    <property type="entry name" value="HTH_30"/>
    <property type="match status" value="1"/>
</dbReference>
<dbReference type="InterPro" id="IPR042070">
    <property type="entry name" value="PucR_C-HTH_sf"/>
</dbReference>
<dbReference type="EMBL" id="JACDUR010000004">
    <property type="protein sequence ID" value="MBA2892437.1"/>
    <property type="molecule type" value="Genomic_DNA"/>
</dbReference>
<dbReference type="Pfam" id="PF14361">
    <property type="entry name" value="RsbRD_N"/>
    <property type="match status" value="1"/>
</dbReference>
<dbReference type="RefSeq" id="WP_181611214.1">
    <property type="nucleotide sequence ID" value="NZ_BAABAM010000003.1"/>
</dbReference>
<reference evidence="3 4" key="1">
    <citation type="submission" date="2020-07" db="EMBL/GenBank/DDBJ databases">
        <title>Genomic Encyclopedia of Type Strains, Phase IV (KMG-IV): sequencing the most valuable type-strain genomes for metagenomic binning, comparative biology and taxonomic classification.</title>
        <authorList>
            <person name="Goeker M."/>
        </authorList>
    </citation>
    <scope>NUCLEOTIDE SEQUENCE [LARGE SCALE GENOMIC DNA]</scope>
    <source>
        <strain evidence="3 4">DSM 45533</strain>
    </source>
</reference>
<gene>
    <name evidence="3" type="ORF">HNR30_003791</name>
</gene>
<evidence type="ECO:0000313" key="4">
    <source>
        <dbReference type="Proteomes" id="UP000530928"/>
    </source>
</evidence>
<dbReference type="InterPro" id="IPR051448">
    <property type="entry name" value="CdaR-like_regulators"/>
</dbReference>
<evidence type="ECO:0008006" key="5">
    <source>
        <dbReference type="Google" id="ProtNLM"/>
    </source>
</evidence>
<evidence type="ECO:0000259" key="2">
    <source>
        <dbReference type="Pfam" id="PF14361"/>
    </source>
</evidence>
<dbReference type="PANTHER" id="PTHR33744:SF7">
    <property type="entry name" value="PUCR FAMILY TRANSCRIPTIONAL REGULATOR"/>
    <property type="match status" value="1"/>
</dbReference>
<organism evidence="3 4">
    <name type="scientific">Nonomuraea soli</name>
    <dbReference type="NCBI Taxonomy" id="1032476"/>
    <lineage>
        <taxon>Bacteria</taxon>
        <taxon>Bacillati</taxon>
        <taxon>Actinomycetota</taxon>
        <taxon>Actinomycetes</taxon>
        <taxon>Streptosporangiales</taxon>
        <taxon>Streptosporangiaceae</taxon>
        <taxon>Nonomuraea</taxon>
    </lineage>
</organism>
<dbReference type="Gene3D" id="1.10.10.2840">
    <property type="entry name" value="PucR C-terminal helix-turn-helix domain"/>
    <property type="match status" value="1"/>
</dbReference>
<sequence>MAEPLTLAGCPVHELLERQTRRLARQLVQAFADEIPIYRRLPKEELDGEILAIVEYNLRTIGRMFRDRRSPTRAELAPLRASAARRAQEGVPLEALLAAYHLGARVIWEHLFAGAKPDDFADVLAANRLVLVYTEAVTAAVCTAYVEEREGMLSQEQHAMHATVSALLAGDQEALAGVRLAARYLVLAVAIGPHPDERASEPGAVIAGRRKLHRIRNLIQRHSDEQVLSVLDGTGGHVLIPLQGEEPELAELVEAVNTAASAPVWMAAEVAAPDGVPGAAHLAREVLEVVQAFRRPPGCYRLADVLLEYQLTRPSEATAGLAGLLDPLLDHPDLLRTLKVYLDSGLDRRRTAELLHVHPNTVDYRLRRTVQLTGLDPVDPGHLQRIGAAMAARRLAGPPAVLSVSEPRRRRL</sequence>
<evidence type="ECO:0000313" key="3">
    <source>
        <dbReference type="EMBL" id="MBA2892437.1"/>
    </source>
</evidence>
<feature type="domain" description="PucR C-terminal helix-turn-helix" evidence="1">
    <location>
        <begin position="334"/>
        <end position="391"/>
    </location>
</feature>
<dbReference type="PANTHER" id="PTHR33744">
    <property type="entry name" value="CARBOHYDRATE DIACID REGULATOR"/>
    <property type="match status" value="1"/>
</dbReference>
<proteinExistence type="predicted"/>